<dbReference type="InParanoid" id="M4BYK8"/>
<evidence type="ECO:0000313" key="2">
    <source>
        <dbReference type="EnsemblProtists" id="HpaP811656"/>
    </source>
</evidence>
<dbReference type="Proteomes" id="UP000011713">
    <property type="component" value="Unassembled WGS sequence"/>
</dbReference>
<feature type="region of interest" description="Disordered" evidence="1">
    <location>
        <begin position="88"/>
        <end position="108"/>
    </location>
</feature>
<dbReference type="EMBL" id="JH598047">
    <property type="status" value="NOT_ANNOTATED_CDS"/>
    <property type="molecule type" value="Genomic_DNA"/>
</dbReference>
<dbReference type="HOGENOM" id="CLU_2202078_0_0_1"/>
<protein>
    <submittedName>
        <fullName evidence="2">Uncharacterized protein</fullName>
    </submittedName>
</protein>
<feature type="compositionally biased region" description="Low complexity" evidence="1">
    <location>
        <begin position="94"/>
        <end position="108"/>
    </location>
</feature>
<keyword evidence="3" id="KW-1185">Reference proteome</keyword>
<sequence length="108" mass="12206">MFHDALAEMRECLKLRTNLKVKMLVRCKCSARGERCDFKVLFSPQNMDHVQMVISMCGLWPLAHVTVVSLLSRRNSTPNLPTRTVKHVLNGKRSSTPLSSTEPLPDEA</sequence>
<accession>M4BYK8</accession>
<dbReference type="AlphaFoldDB" id="M4BYK8"/>
<evidence type="ECO:0000313" key="3">
    <source>
        <dbReference type="Proteomes" id="UP000011713"/>
    </source>
</evidence>
<dbReference type="VEuPathDB" id="FungiDB:HpaG811656"/>
<evidence type="ECO:0000256" key="1">
    <source>
        <dbReference type="SAM" id="MobiDB-lite"/>
    </source>
</evidence>
<dbReference type="EnsemblProtists" id="HpaT811656">
    <property type="protein sequence ID" value="HpaP811656"/>
    <property type="gene ID" value="HpaG811656"/>
</dbReference>
<proteinExistence type="predicted"/>
<reference evidence="3" key="1">
    <citation type="journal article" date="2010" name="Science">
        <title>Signatures of adaptation to obligate biotrophy in the Hyaloperonospora arabidopsidis genome.</title>
        <authorList>
            <person name="Baxter L."/>
            <person name="Tripathy S."/>
            <person name="Ishaque N."/>
            <person name="Boot N."/>
            <person name="Cabral A."/>
            <person name="Kemen E."/>
            <person name="Thines M."/>
            <person name="Ah-Fong A."/>
            <person name="Anderson R."/>
            <person name="Badejoko W."/>
            <person name="Bittner-Eddy P."/>
            <person name="Boore J.L."/>
            <person name="Chibucos M.C."/>
            <person name="Coates M."/>
            <person name="Dehal P."/>
            <person name="Delehaunty K."/>
            <person name="Dong S."/>
            <person name="Downton P."/>
            <person name="Dumas B."/>
            <person name="Fabro G."/>
            <person name="Fronick C."/>
            <person name="Fuerstenberg S.I."/>
            <person name="Fulton L."/>
            <person name="Gaulin E."/>
            <person name="Govers F."/>
            <person name="Hughes L."/>
            <person name="Humphray S."/>
            <person name="Jiang R.H."/>
            <person name="Judelson H."/>
            <person name="Kamoun S."/>
            <person name="Kyung K."/>
            <person name="Meijer H."/>
            <person name="Minx P."/>
            <person name="Morris P."/>
            <person name="Nelson J."/>
            <person name="Phuntumart V."/>
            <person name="Qutob D."/>
            <person name="Rehmany A."/>
            <person name="Rougon-Cardoso A."/>
            <person name="Ryden P."/>
            <person name="Torto-Alalibo T."/>
            <person name="Studholme D."/>
            <person name="Wang Y."/>
            <person name="Win J."/>
            <person name="Wood J."/>
            <person name="Clifton S.W."/>
            <person name="Rogers J."/>
            <person name="Van den Ackerveken G."/>
            <person name="Jones J.D."/>
            <person name="McDowell J.M."/>
            <person name="Beynon J."/>
            <person name="Tyler B.M."/>
        </authorList>
    </citation>
    <scope>NUCLEOTIDE SEQUENCE [LARGE SCALE GENOMIC DNA]</scope>
    <source>
        <strain evidence="3">Emoy2</strain>
    </source>
</reference>
<reference evidence="2" key="2">
    <citation type="submission" date="2015-06" db="UniProtKB">
        <authorList>
            <consortium name="EnsemblProtists"/>
        </authorList>
    </citation>
    <scope>IDENTIFICATION</scope>
    <source>
        <strain evidence="2">Emoy2</strain>
    </source>
</reference>
<organism evidence="2 3">
    <name type="scientific">Hyaloperonospora arabidopsidis (strain Emoy2)</name>
    <name type="common">Downy mildew agent</name>
    <name type="synonym">Peronospora arabidopsidis</name>
    <dbReference type="NCBI Taxonomy" id="559515"/>
    <lineage>
        <taxon>Eukaryota</taxon>
        <taxon>Sar</taxon>
        <taxon>Stramenopiles</taxon>
        <taxon>Oomycota</taxon>
        <taxon>Peronosporomycetes</taxon>
        <taxon>Peronosporales</taxon>
        <taxon>Peronosporaceae</taxon>
        <taxon>Hyaloperonospora</taxon>
    </lineage>
</organism>
<name>M4BYK8_HYAAE</name>